<feature type="domain" description="Sfi1 spindle body" evidence="3">
    <location>
        <begin position="1595"/>
        <end position="1875"/>
    </location>
</feature>
<gene>
    <name evidence="4" type="ORF">COCSUDRAFT_56596</name>
</gene>
<feature type="region of interest" description="Disordered" evidence="2">
    <location>
        <begin position="833"/>
        <end position="876"/>
    </location>
</feature>
<evidence type="ECO:0000256" key="2">
    <source>
        <dbReference type="SAM" id="MobiDB-lite"/>
    </source>
</evidence>
<evidence type="ECO:0000256" key="1">
    <source>
        <dbReference type="SAM" id="Coils"/>
    </source>
</evidence>
<dbReference type="KEGG" id="csl:COCSUDRAFT_56596"/>
<keyword evidence="1" id="KW-0175">Coiled coil</keyword>
<evidence type="ECO:0000313" key="5">
    <source>
        <dbReference type="Proteomes" id="UP000007264"/>
    </source>
</evidence>
<feature type="region of interest" description="Disordered" evidence="2">
    <location>
        <begin position="671"/>
        <end position="690"/>
    </location>
</feature>
<feature type="coiled-coil region" evidence="1">
    <location>
        <begin position="1503"/>
        <end position="1530"/>
    </location>
</feature>
<dbReference type="GO" id="GO:0019902">
    <property type="term" value="F:phosphatase binding"/>
    <property type="evidence" value="ECO:0007669"/>
    <property type="project" value="TreeGrafter"/>
</dbReference>
<dbReference type="PANTHER" id="PTHR22028:SF9">
    <property type="entry name" value="SFI1 SPINDLE BODY DOMAIN-CONTAINING PROTEIN"/>
    <property type="match status" value="1"/>
</dbReference>
<feature type="region of interest" description="Disordered" evidence="2">
    <location>
        <begin position="515"/>
        <end position="618"/>
    </location>
</feature>
<dbReference type="EMBL" id="AGSI01000012">
    <property type="protein sequence ID" value="EIE21377.1"/>
    <property type="molecule type" value="Genomic_DNA"/>
</dbReference>
<dbReference type="OrthoDB" id="515613at2759"/>
<evidence type="ECO:0000259" key="3">
    <source>
        <dbReference type="Pfam" id="PF08457"/>
    </source>
</evidence>
<dbReference type="Pfam" id="PF08457">
    <property type="entry name" value="Sfi1"/>
    <property type="match status" value="1"/>
</dbReference>
<dbReference type="InterPro" id="IPR052270">
    <property type="entry name" value="CACF_protein"/>
</dbReference>
<keyword evidence="5" id="KW-1185">Reference proteome</keyword>
<proteinExistence type="predicted"/>
<feature type="region of interest" description="Disordered" evidence="2">
    <location>
        <begin position="432"/>
        <end position="456"/>
    </location>
</feature>
<feature type="compositionally biased region" description="Low complexity" evidence="2">
    <location>
        <begin position="560"/>
        <end position="572"/>
    </location>
</feature>
<evidence type="ECO:0000313" key="4">
    <source>
        <dbReference type="EMBL" id="EIE21377.1"/>
    </source>
</evidence>
<reference evidence="4 5" key="1">
    <citation type="journal article" date="2012" name="Genome Biol.">
        <title>The genome of the polar eukaryotic microalga coccomyxa subellipsoidea reveals traits of cold adaptation.</title>
        <authorList>
            <person name="Blanc G."/>
            <person name="Agarkova I."/>
            <person name="Grimwood J."/>
            <person name="Kuo A."/>
            <person name="Brueggeman A."/>
            <person name="Dunigan D."/>
            <person name="Gurnon J."/>
            <person name="Ladunga I."/>
            <person name="Lindquist E."/>
            <person name="Lucas S."/>
            <person name="Pangilinan J."/>
            <person name="Proschold T."/>
            <person name="Salamov A."/>
            <person name="Schmutz J."/>
            <person name="Weeks D."/>
            <person name="Yamada T."/>
            <person name="Claverie J.M."/>
            <person name="Grigoriev I."/>
            <person name="Van Etten J."/>
            <person name="Lomsadze A."/>
            <person name="Borodovsky M."/>
        </authorList>
    </citation>
    <scope>NUCLEOTIDE SEQUENCE [LARGE SCALE GENOMIC DNA]</scope>
    <source>
        <strain evidence="4 5">C-169</strain>
    </source>
</reference>
<protein>
    <recommendedName>
        <fullName evidence="3">Sfi1 spindle body domain-containing protein</fullName>
    </recommendedName>
</protein>
<dbReference type="GeneID" id="17039361"/>
<feature type="compositionally biased region" description="Low complexity" evidence="2">
    <location>
        <begin position="1069"/>
        <end position="1092"/>
    </location>
</feature>
<organism evidence="4 5">
    <name type="scientific">Coccomyxa subellipsoidea (strain C-169)</name>
    <name type="common">Green microalga</name>
    <dbReference type="NCBI Taxonomy" id="574566"/>
    <lineage>
        <taxon>Eukaryota</taxon>
        <taxon>Viridiplantae</taxon>
        <taxon>Chlorophyta</taxon>
        <taxon>core chlorophytes</taxon>
        <taxon>Trebouxiophyceae</taxon>
        <taxon>Trebouxiophyceae incertae sedis</taxon>
        <taxon>Coccomyxaceae</taxon>
        <taxon>Coccomyxa</taxon>
        <taxon>Coccomyxa subellipsoidea</taxon>
    </lineage>
</organism>
<feature type="region of interest" description="Disordered" evidence="2">
    <location>
        <begin position="1069"/>
        <end position="1147"/>
    </location>
</feature>
<feature type="compositionally biased region" description="Polar residues" evidence="2">
    <location>
        <begin position="833"/>
        <end position="842"/>
    </location>
</feature>
<name>I0YSK8_COCSC</name>
<comment type="caution">
    <text evidence="4">The sequence shown here is derived from an EMBL/GenBank/DDBJ whole genome shotgun (WGS) entry which is preliminary data.</text>
</comment>
<dbReference type="Proteomes" id="UP000007264">
    <property type="component" value="Unassembled WGS sequence"/>
</dbReference>
<accession>I0YSK8</accession>
<dbReference type="RefSeq" id="XP_005645921.1">
    <property type="nucleotide sequence ID" value="XM_005645864.1"/>
</dbReference>
<dbReference type="InterPro" id="IPR013665">
    <property type="entry name" value="Sfi1_dom"/>
</dbReference>
<feature type="compositionally biased region" description="Polar residues" evidence="2">
    <location>
        <begin position="1101"/>
        <end position="1111"/>
    </location>
</feature>
<sequence>MALSETDDGTLSLVPAQQGSDGLDSKAAHLDILQKDGFLGLRCLEAKGRFLQARRRARHRLCFFSDHWGVWEQWQIVACMLTGDGCSEERELHLSPRQLPNFMWRVHVAPVGYSNAGAHTHHTGQLQPRGMHAHPPADGILDLSMRLTVGFAQRFHRRPLPAAFAVWRQLVQQRRNCMGQLRKSAKRWRQRWLRDAFARWRAGAEATRRRRSLLQRGLQRHATRALAAAFQIWLGIMNRRQQLAVIAGKLAGLHARRTQAATFAAWLIEMRCRRRLAVLADRLKTATAARRLRGSFLAWAGLVLASDLAVAIAAGRGRFIELTPNPLFDLGPRRLELQSPTGRAAPFTFPRAARQRAVPGLAPQPPLAELPANLLQQLDSAAAAAHLTQQQLEGTLAEMPSCDMWRGGCATDARPAAAALRWPFRFGGYLQSDQASTPGAPDQAPRLGAPNQTPAWRAPNLAPTPASSNQAAMWRPDQTPALAGRPAREATPFYTPAADILCFFPRTFPAATPLGITPEVPSAGHLHHTGPPLASANGEDQEINHRRHAVASPDESVSRASQQPSPEASASAGTEGADISSSEQPPQLPAAGLEEQDSLQEAQQKEEMLAASPESLSKSQAHAASGVACQLRGVLPGPFSPGQDEADIRGVCSNDGQRSVCGPRLKIAAAASGRGGARRESTGSCTPAHAPRRHVGIFASAARSTYPPTPTSAAHPTTDLVAAVQSEAANRLSGAEAASLAVEGWAGMAILEGEQATAAAQPQLEAAPADCEPVAADESVRLGQSAHADESSLEAVTPLQSSLAEPADACRADLEAASAAVAAVCALQRQEGMSLQPPQSSPVAVLPESESLPGTLRSSDVHESAADRGPASGKGAEASNLLVSAAQGRPEGSGAAAEALAEQCAQRLLCLRALTAWLLYVDRRRERWDLLRRAIAFRVQRLQATVLSALSQHARRQLSSRRSDMPPLSAQKPPAATLADLLEPPSKQAGMQGQIQLPLEDRRPLEEASILEEAAKPKEAATPEEAASLEEVALPRGPALSEDAALPQTASFPEQAVLLERPAVSEEAALQEEAAVSEEAALSEEPASPGEADVLSRESWQDVSSLGSPPTKTAVLPPRDSVRCRDNHGSASAVQHADEPQGAAGSSVVEGGNVAELRSAGSEAEVSGRPAWDGEVAAVFRAWQEATVMQWRQRLARAEPLLRRQRWRSLAWPFRAWATVADERNRSAVQLSGTTDASALLDARVAGFCWERSRRLMSDAFWHWQDTTVWEWKRRRDAVALARLRGLGRLLCAWHALITSSPAACASSTELQQCASAAAAASEAQALPSEAAADHPAAALELLAPSLQGTAEQCLEGEAAATTVELSAAEGAALRKRLRRVFGSWRAAAAASQAARSRLAEFQRRQERRCTAAALHDWRSRARMLRSIRRAWAIAAKKRLKAAFAAWRVRAAELAAARGRARLRQTCHALHAWRALMADERRLRAAATAARNLVARRRVALALAALRAAAQRARQQRESALAAAARVRARTAASAFAAWKSAAEAAREDVFAADALAVSAMIGRSVAVLGAWRLAAAAARRAAEAAEQLSQDIGRRVLRDTFSAWHSRAHAERVRREQAAEEHQRVLSAQIAAQAFAGWVEEVEHGQAAVAAADELSERQQARRLRAIFAAWRVANATLANERSAALSCLARAAMASQVIAAFAAWARFARGKAAARDAAAAMLQRRSQRRLRAAYAAWRVANATLSHERSAALEALCEHAAAGRAAAALAAWRSSTAAFKTAAAGAEELRQQSSRRVLRGCFAAWRVANATFEHERTAALECFKAQADDSRLQAALAAWRLAVSRARATAAAARQLDGHIRQREIGAVIAAWREESAEGTLREIAAVGSTRQRSASNVVARAFFAWRQATIRAQQVPAAAEAAAVNLQLRQLRRAFAQWQLFRQCRAHDRAALVEVSAELASEGRLAAVLRAWRAAAAAAAAAEAAAEYMSWLLRRRRVREAFAAWRTDAAAMALDQAAAEDSAAAFAQRKALRRLFDVWCKACADAASARAAAATLRERAADRALLTAFQAWRLESAEGAAQEKSSLAAVAKRLFFFRAAAVVIAWRQLVSERTAREAAAHRLFHRAQASSLCSALRAWQEAAANSRAAVLEAEASFAACQSRRASTVLTAWHMLAFSQPCDRAALLGALLRKAAAIKLRAAFGSWRKLTERLDQAQAAAGAAGAAGERRILASAFQGWRCRAQGARRRRLLRAQANKIVRLARSFYVWAEAVAGRREGDVAAACSAEAAAGAASAALEARINSLEQQRAESGGFVPKQIDRRVRLSVLLQQAVLMQEDLAGDSSAALQHLSANEIMLE</sequence>
<dbReference type="PANTHER" id="PTHR22028">
    <property type="entry name" value="SFI1 SPINDLE BODY DOMAIN-CONTAINING PROTEIN-RELATED"/>
    <property type="match status" value="1"/>
</dbReference>